<reference evidence="1 2" key="1">
    <citation type="submission" date="2014-04" db="EMBL/GenBank/DDBJ databases">
        <authorList>
            <consortium name="DOE Joint Genome Institute"/>
            <person name="Kuo A."/>
            <person name="Zuccaro A."/>
            <person name="Kohler A."/>
            <person name="Nagy L.G."/>
            <person name="Floudas D."/>
            <person name="Copeland A."/>
            <person name="Barry K.W."/>
            <person name="Cichocki N."/>
            <person name="Veneault-Fourrey C."/>
            <person name="LaButti K."/>
            <person name="Lindquist E.A."/>
            <person name="Lipzen A."/>
            <person name="Lundell T."/>
            <person name="Morin E."/>
            <person name="Murat C."/>
            <person name="Sun H."/>
            <person name="Tunlid A."/>
            <person name="Henrissat B."/>
            <person name="Grigoriev I.V."/>
            <person name="Hibbett D.S."/>
            <person name="Martin F."/>
            <person name="Nordberg H.P."/>
            <person name="Cantor M.N."/>
            <person name="Hua S.X."/>
        </authorList>
    </citation>
    <scope>NUCLEOTIDE SEQUENCE [LARGE SCALE GENOMIC DNA]</scope>
    <source>
        <strain evidence="1 2">MAFF 305830</strain>
    </source>
</reference>
<dbReference type="AlphaFoldDB" id="A0A0C3AQI8"/>
<reference evidence="2" key="2">
    <citation type="submission" date="2015-01" db="EMBL/GenBank/DDBJ databases">
        <title>Evolutionary Origins and Diversification of the Mycorrhizal Mutualists.</title>
        <authorList>
            <consortium name="DOE Joint Genome Institute"/>
            <consortium name="Mycorrhizal Genomics Consortium"/>
            <person name="Kohler A."/>
            <person name="Kuo A."/>
            <person name="Nagy L.G."/>
            <person name="Floudas D."/>
            <person name="Copeland A."/>
            <person name="Barry K.W."/>
            <person name="Cichocki N."/>
            <person name="Veneault-Fourrey C."/>
            <person name="LaButti K."/>
            <person name="Lindquist E.A."/>
            <person name="Lipzen A."/>
            <person name="Lundell T."/>
            <person name="Morin E."/>
            <person name="Murat C."/>
            <person name="Riley R."/>
            <person name="Ohm R."/>
            <person name="Sun H."/>
            <person name="Tunlid A."/>
            <person name="Henrissat B."/>
            <person name="Grigoriev I.V."/>
            <person name="Hibbett D.S."/>
            <person name="Martin F."/>
        </authorList>
    </citation>
    <scope>NUCLEOTIDE SEQUENCE [LARGE SCALE GENOMIC DNA]</scope>
    <source>
        <strain evidence="2">MAFF 305830</strain>
    </source>
</reference>
<protein>
    <submittedName>
        <fullName evidence="1">Uncharacterized protein</fullName>
    </submittedName>
</protein>
<evidence type="ECO:0000313" key="2">
    <source>
        <dbReference type="Proteomes" id="UP000054097"/>
    </source>
</evidence>
<evidence type="ECO:0000313" key="1">
    <source>
        <dbReference type="EMBL" id="KIM26840.1"/>
    </source>
</evidence>
<proteinExistence type="predicted"/>
<name>A0A0C3AQI8_SERVB</name>
<organism evidence="1 2">
    <name type="scientific">Serendipita vermifera MAFF 305830</name>
    <dbReference type="NCBI Taxonomy" id="933852"/>
    <lineage>
        <taxon>Eukaryota</taxon>
        <taxon>Fungi</taxon>
        <taxon>Dikarya</taxon>
        <taxon>Basidiomycota</taxon>
        <taxon>Agaricomycotina</taxon>
        <taxon>Agaricomycetes</taxon>
        <taxon>Sebacinales</taxon>
        <taxon>Serendipitaceae</taxon>
        <taxon>Serendipita</taxon>
    </lineage>
</organism>
<accession>A0A0C3AQI8</accession>
<gene>
    <name evidence="1" type="ORF">M408DRAFT_9679</name>
</gene>
<sequence length="294" mass="33420">MTDLFESLPDNFKRQLSESPNHKEWKKCSNCRVYYGKGVKLRACSGCAGTNGREIYYCVWGLGQIYHFNPAVDPGKNLVSFHVNGDTMQLHEIRIQPRAGNYLFPKFESIPGSPDICCYVVQLDNCLPHRRTYTLCSVLLPVLLSPQSRQQIVGVPNWHYIVATVLFPSQTSLSAANKKLILLREAIRRHASKGSFELGERFSAPPLTASIHLSTSDMHDWHAKFNAVELWRPLREFESVADVLVDKRYNRRLAPTILPVMVCHNYESLSDTSRKHWLTCLSAATDDPVMTQLN</sequence>
<dbReference type="HOGENOM" id="CLU_076959_0_0_1"/>
<dbReference type="EMBL" id="KN824303">
    <property type="protein sequence ID" value="KIM26840.1"/>
    <property type="molecule type" value="Genomic_DNA"/>
</dbReference>
<dbReference type="Proteomes" id="UP000054097">
    <property type="component" value="Unassembled WGS sequence"/>
</dbReference>
<keyword evidence="2" id="KW-1185">Reference proteome</keyword>